<evidence type="ECO:0000313" key="2">
    <source>
        <dbReference type="Proteomes" id="UP001055167"/>
    </source>
</evidence>
<keyword evidence="2" id="KW-1185">Reference proteome</keyword>
<dbReference type="RefSeq" id="WP_128562131.1">
    <property type="nucleotide sequence ID" value="NZ_BPQH01000012.1"/>
</dbReference>
<gene>
    <name evidence="1" type="ORF">OPKNFCMD_3827</name>
</gene>
<accession>A0ABQ4R097</accession>
<dbReference type="Pfam" id="PF10076">
    <property type="entry name" value="Phage_Mu_Gp48"/>
    <property type="match status" value="1"/>
</dbReference>
<evidence type="ECO:0000313" key="1">
    <source>
        <dbReference type="EMBL" id="GJD51076.1"/>
    </source>
</evidence>
<reference evidence="1" key="1">
    <citation type="journal article" date="2021" name="Front. Microbiol.">
        <title>Comprehensive Comparative Genomics and Phenotyping of Methylobacterium Species.</title>
        <authorList>
            <person name="Alessa O."/>
            <person name="Ogura Y."/>
            <person name="Fujitani Y."/>
            <person name="Takami H."/>
            <person name="Hayashi T."/>
            <person name="Sahin N."/>
            <person name="Tani A."/>
        </authorList>
    </citation>
    <scope>NUCLEOTIDE SEQUENCE</scope>
    <source>
        <strain evidence="1">KCTC 52305</strain>
    </source>
</reference>
<dbReference type="InterPro" id="IPR018755">
    <property type="entry name" value="Phage_Mu_Gp48"/>
</dbReference>
<dbReference type="Proteomes" id="UP001055167">
    <property type="component" value="Unassembled WGS sequence"/>
</dbReference>
<comment type="caution">
    <text evidence="1">The sequence shown here is derived from an EMBL/GenBank/DDBJ whole genome shotgun (WGS) entry which is preliminary data.</text>
</comment>
<reference evidence="1" key="2">
    <citation type="submission" date="2021-08" db="EMBL/GenBank/DDBJ databases">
        <authorList>
            <person name="Tani A."/>
            <person name="Ola A."/>
            <person name="Ogura Y."/>
            <person name="Katsura K."/>
            <person name="Hayashi T."/>
        </authorList>
    </citation>
    <scope>NUCLEOTIDE SEQUENCE</scope>
    <source>
        <strain evidence="1">KCTC 52305</strain>
    </source>
</reference>
<name>A0ABQ4R097_9HYPH</name>
<evidence type="ECO:0008006" key="3">
    <source>
        <dbReference type="Google" id="ProtNLM"/>
    </source>
</evidence>
<sequence>MLIRLSTDGRGYTGDTTALTADATLLTVGAPSIRFIRADAVLPTVDGPLPTADTDAGGGVPPGWPCARLADAPPSVVDAQAAPTADQILPQIAGALTPRGPAWGADEAGDGRGASPVMRRVWSALAAWVADLNATEWTLATQALPSAITYSLPEWEAEFGLPDPCFQGGSGAAARVGAVRARFAALGGASPAYFVCLAASIGYDITIEEPTQFLCDVSEVVEEGLTETWFLVDDGAIDDTPLEGFLLNPDVEDADPLSDEMQWKYWIVHVRAAGETWFRVDEGELDLDPLEGFDIAADLECLLGRYAPQHTRLLFNYSVT</sequence>
<organism evidence="1 2">
    <name type="scientific">Methylobacterium crusticola</name>
    <dbReference type="NCBI Taxonomy" id="1697972"/>
    <lineage>
        <taxon>Bacteria</taxon>
        <taxon>Pseudomonadati</taxon>
        <taxon>Pseudomonadota</taxon>
        <taxon>Alphaproteobacteria</taxon>
        <taxon>Hyphomicrobiales</taxon>
        <taxon>Methylobacteriaceae</taxon>
        <taxon>Methylobacterium</taxon>
    </lineage>
</organism>
<protein>
    <recommendedName>
        <fullName evidence="3">DUF2313 domain-containing protein</fullName>
    </recommendedName>
</protein>
<dbReference type="EMBL" id="BPQH01000012">
    <property type="protein sequence ID" value="GJD51076.1"/>
    <property type="molecule type" value="Genomic_DNA"/>
</dbReference>
<proteinExistence type="predicted"/>